<proteinExistence type="predicted"/>
<accession>A0ABN2L3K7</accession>
<comment type="caution">
    <text evidence="4">The sequence shown here is derived from an EMBL/GenBank/DDBJ whole genome shotgun (WGS) entry which is preliminary data.</text>
</comment>
<dbReference type="Pfam" id="PF11350">
    <property type="entry name" value="DUF3152"/>
    <property type="match status" value="1"/>
</dbReference>
<keyword evidence="2" id="KW-0472">Membrane</keyword>
<evidence type="ECO:0000313" key="4">
    <source>
        <dbReference type="EMBL" id="GAA1773960.1"/>
    </source>
</evidence>
<sequence length="264" mass="27992">MSVRLERTKRRRRNRRVLLVVILAVAGGLVGYGVLRPGADEPGPATTASLASEPPREPQASSAPNQTPAAAPKVPTKGSGTFGYAAGKGKVLGAKGKLRTFTVAVEKGMGASVPQFAARVEAILGDPRSWIAGRNVRLQRVPKGTSGTDFTVYLASPTTSEKMCREDGLYTEKYTSCRLGSGKVVINLARWLTAVPDYGAPLEDYQAYAINHEVGHQLGHGHEGCPAKGRTAPVMQQQTLGLKGCVANAWPYVDGKRYAGPAIP</sequence>
<keyword evidence="2" id="KW-1133">Transmembrane helix</keyword>
<reference evidence="4 5" key="1">
    <citation type="journal article" date="2019" name="Int. J. Syst. Evol. Microbiol.">
        <title>The Global Catalogue of Microorganisms (GCM) 10K type strain sequencing project: providing services to taxonomists for standard genome sequencing and annotation.</title>
        <authorList>
            <consortium name="The Broad Institute Genomics Platform"/>
            <consortium name="The Broad Institute Genome Sequencing Center for Infectious Disease"/>
            <person name="Wu L."/>
            <person name="Ma J."/>
        </authorList>
    </citation>
    <scope>NUCLEOTIDE SEQUENCE [LARGE SCALE GENOMIC DNA]</scope>
    <source>
        <strain evidence="4 5">JCM 13249</strain>
    </source>
</reference>
<name>A0ABN2L3K7_9ACTN</name>
<dbReference type="EMBL" id="BAAALS010000037">
    <property type="protein sequence ID" value="GAA1773960.1"/>
    <property type="molecule type" value="Genomic_DNA"/>
</dbReference>
<keyword evidence="2" id="KW-0812">Transmembrane</keyword>
<protein>
    <submittedName>
        <fullName evidence="4">DUF3152 domain-containing protein</fullName>
    </submittedName>
</protein>
<dbReference type="Proteomes" id="UP001500655">
    <property type="component" value="Unassembled WGS sequence"/>
</dbReference>
<feature type="compositionally biased region" description="Polar residues" evidence="1">
    <location>
        <begin position="59"/>
        <end position="68"/>
    </location>
</feature>
<organism evidence="4 5">
    <name type="scientific">Luedemannella helvata</name>
    <dbReference type="NCBI Taxonomy" id="349315"/>
    <lineage>
        <taxon>Bacteria</taxon>
        <taxon>Bacillati</taxon>
        <taxon>Actinomycetota</taxon>
        <taxon>Actinomycetes</taxon>
        <taxon>Micromonosporales</taxon>
        <taxon>Micromonosporaceae</taxon>
        <taxon>Luedemannella</taxon>
    </lineage>
</organism>
<dbReference type="RefSeq" id="WP_344087489.1">
    <property type="nucleotide sequence ID" value="NZ_BAAALS010000037.1"/>
</dbReference>
<feature type="region of interest" description="Disordered" evidence="1">
    <location>
        <begin position="40"/>
        <end position="79"/>
    </location>
</feature>
<feature type="domain" description="DUF3152" evidence="3">
    <location>
        <begin position="72"/>
        <end position="243"/>
    </location>
</feature>
<feature type="transmembrane region" description="Helical" evidence="2">
    <location>
        <begin position="17"/>
        <end position="35"/>
    </location>
</feature>
<dbReference type="InterPro" id="IPR022603">
    <property type="entry name" value="DUF3152"/>
</dbReference>
<gene>
    <name evidence="4" type="ORF">GCM10009681_51850</name>
</gene>
<evidence type="ECO:0000256" key="1">
    <source>
        <dbReference type="SAM" id="MobiDB-lite"/>
    </source>
</evidence>
<dbReference type="SUPFAM" id="SSF55486">
    <property type="entry name" value="Metalloproteases ('zincins'), catalytic domain"/>
    <property type="match status" value="1"/>
</dbReference>
<evidence type="ECO:0000313" key="5">
    <source>
        <dbReference type="Proteomes" id="UP001500655"/>
    </source>
</evidence>
<evidence type="ECO:0000256" key="2">
    <source>
        <dbReference type="SAM" id="Phobius"/>
    </source>
</evidence>
<keyword evidence="5" id="KW-1185">Reference proteome</keyword>
<evidence type="ECO:0000259" key="3">
    <source>
        <dbReference type="Pfam" id="PF11350"/>
    </source>
</evidence>